<keyword evidence="3" id="KW-0175">Coiled coil</keyword>
<dbReference type="InterPro" id="IPR050342">
    <property type="entry name" value="HMGB"/>
</dbReference>
<feature type="DNA-binding region" description="HMG box" evidence="2">
    <location>
        <begin position="75"/>
        <end position="144"/>
    </location>
</feature>
<dbReference type="InterPro" id="IPR036910">
    <property type="entry name" value="HMG_box_dom_sf"/>
</dbReference>
<evidence type="ECO:0000259" key="5">
    <source>
        <dbReference type="PROSITE" id="PS50118"/>
    </source>
</evidence>
<dbReference type="CTD" id="9819951"/>
<dbReference type="AlphaFoldDB" id="A0A6A5GNG5"/>
<dbReference type="InterPro" id="IPR009071">
    <property type="entry name" value="HMG_box_dom"/>
</dbReference>
<feature type="region of interest" description="Disordered" evidence="4">
    <location>
        <begin position="197"/>
        <end position="254"/>
    </location>
</feature>
<dbReference type="CDD" id="cd00084">
    <property type="entry name" value="HMG-box_SF"/>
    <property type="match status" value="3"/>
</dbReference>
<evidence type="ECO:0000256" key="1">
    <source>
        <dbReference type="ARBA" id="ARBA00023125"/>
    </source>
</evidence>
<feature type="DNA-binding region" description="HMG box" evidence="2">
    <location>
        <begin position="8"/>
        <end position="76"/>
    </location>
</feature>
<feature type="domain" description="HMG box" evidence="5">
    <location>
        <begin position="75"/>
        <end position="144"/>
    </location>
</feature>
<protein>
    <recommendedName>
        <fullName evidence="5">HMG box domain-containing protein</fullName>
    </recommendedName>
</protein>
<dbReference type="Proteomes" id="UP000483820">
    <property type="component" value="Chromosome IV"/>
</dbReference>
<dbReference type="KEGG" id="crq:GCK72_012634"/>
<proteinExistence type="predicted"/>
<dbReference type="GO" id="GO:0003677">
    <property type="term" value="F:DNA binding"/>
    <property type="evidence" value="ECO:0007669"/>
    <property type="project" value="UniProtKB-UniRule"/>
</dbReference>
<reference evidence="6 7" key="1">
    <citation type="submission" date="2019-12" db="EMBL/GenBank/DDBJ databases">
        <title>Chromosome-level assembly of the Caenorhabditis remanei genome.</title>
        <authorList>
            <person name="Teterina A.A."/>
            <person name="Willis J.H."/>
            <person name="Phillips P.C."/>
        </authorList>
    </citation>
    <scope>NUCLEOTIDE SEQUENCE [LARGE SCALE GENOMIC DNA]</scope>
    <source>
        <strain evidence="6 7">PX506</strain>
        <tissue evidence="6">Whole organism</tissue>
    </source>
</reference>
<gene>
    <name evidence="6" type="ORF">GCK72_012634</name>
</gene>
<keyword evidence="2" id="KW-0539">Nucleus</keyword>
<dbReference type="Gene3D" id="1.10.30.10">
    <property type="entry name" value="High mobility group box domain"/>
    <property type="match status" value="3"/>
</dbReference>
<feature type="coiled-coil region" evidence="3">
    <location>
        <begin position="86"/>
        <end position="146"/>
    </location>
</feature>
<feature type="domain" description="HMG box" evidence="5">
    <location>
        <begin position="157"/>
        <end position="220"/>
    </location>
</feature>
<feature type="compositionally biased region" description="Basic and acidic residues" evidence="4">
    <location>
        <begin position="197"/>
        <end position="212"/>
    </location>
</feature>
<evidence type="ECO:0000313" key="7">
    <source>
        <dbReference type="Proteomes" id="UP000483820"/>
    </source>
</evidence>
<accession>A0A6A5GNG5</accession>
<dbReference type="GeneID" id="9819951"/>
<dbReference type="PANTHER" id="PTHR48112">
    <property type="entry name" value="HIGH MOBILITY GROUP PROTEIN DSP1"/>
    <property type="match status" value="1"/>
</dbReference>
<feature type="domain" description="HMG box" evidence="5">
    <location>
        <begin position="8"/>
        <end position="76"/>
    </location>
</feature>
<evidence type="ECO:0000256" key="2">
    <source>
        <dbReference type="PROSITE-ProRule" id="PRU00267"/>
    </source>
</evidence>
<name>A0A6A5GNG5_CAERE</name>
<feature type="DNA-binding region" description="HMG box" evidence="2">
    <location>
        <begin position="157"/>
        <end position="220"/>
    </location>
</feature>
<sequence>MDQEPEFIEAPKSAYLLYCDAKRPNIRRENPYLRNNEVNKIISSQWKRATSHEKLPFVTEAKRLKSIQKKYFGEIQKPFNAYLIWINEQRKELKNQEKEKAQSKTIVSELAAKWKTMTMDEKLPYLEQERIQKEEYQKAVNQIKTDLNLKYRAKPGRNQPRNSYMIFYKMKKEESGKVNKALVEEWRKIWKNMNDEEKKPFREEAEKGKAKTEISNPEDAIQEHDEESDSSLSNPLSPISEAHSKSGNPSRSSSLEPLDYFSEIVVLDNDEQKSLENIEPTLKISENFPWELALKSIL</sequence>
<dbReference type="SUPFAM" id="SSF47095">
    <property type="entry name" value="HMG-box"/>
    <property type="match status" value="3"/>
</dbReference>
<dbReference type="Pfam" id="PF00505">
    <property type="entry name" value="HMG_box"/>
    <property type="match status" value="3"/>
</dbReference>
<dbReference type="PROSITE" id="PS50118">
    <property type="entry name" value="HMG_BOX_2"/>
    <property type="match status" value="3"/>
</dbReference>
<dbReference type="EMBL" id="WUAV01000004">
    <property type="protein sequence ID" value="KAF1756181.1"/>
    <property type="molecule type" value="Genomic_DNA"/>
</dbReference>
<evidence type="ECO:0000256" key="3">
    <source>
        <dbReference type="SAM" id="Coils"/>
    </source>
</evidence>
<dbReference type="GO" id="GO:0005634">
    <property type="term" value="C:nucleus"/>
    <property type="evidence" value="ECO:0007669"/>
    <property type="project" value="UniProtKB-UniRule"/>
</dbReference>
<feature type="compositionally biased region" description="Polar residues" evidence="4">
    <location>
        <begin position="245"/>
        <end position="254"/>
    </location>
</feature>
<evidence type="ECO:0000256" key="4">
    <source>
        <dbReference type="SAM" id="MobiDB-lite"/>
    </source>
</evidence>
<comment type="caution">
    <text evidence="6">The sequence shown here is derived from an EMBL/GenBank/DDBJ whole genome shotgun (WGS) entry which is preliminary data.</text>
</comment>
<evidence type="ECO:0000313" key="6">
    <source>
        <dbReference type="EMBL" id="KAF1756181.1"/>
    </source>
</evidence>
<keyword evidence="1 2" id="KW-0238">DNA-binding</keyword>
<dbReference type="RefSeq" id="XP_003088368.2">
    <property type="nucleotide sequence ID" value="XM_003088320.2"/>
</dbReference>
<dbReference type="SMART" id="SM00398">
    <property type="entry name" value="HMG"/>
    <property type="match status" value="3"/>
</dbReference>
<organism evidence="6 7">
    <name type="scientific">Caenorhabditis remanei</name>
    <name type="common">Caenorhabditis vulgaris</name>
    <dbReference type="NCBI Taxonomy" id="31234"/>
    <lineage>
        <taxon>Eukaryota</taxon>
        <taxon>Metazoa</taxon>
        <taxon>Ecdysozoa</taxon>
        <taxon>Nematoda</taxon>
        <taxon>Chromadorea</taxon>
        <taxon>Rhabditida</taxon>
        <taxon>Rhabditina</taxon>
        <taxon>Rhabditomorpha</taxon>
        <taxon>Rhabditoidea</taxon>
        <taxon>Rhabditidae</taxon>
        <taxon>Peloderinae</taxon>
        <taxon>Caenorhabditis</taxon>
    </lineage>
</organism>